<evidence type="ECO:0000256" key="6">
    <source>
        <dbReference type="ARBA" id="ARBA00032446"/>
    </source>
</evidence>
<dbReference type="PANTHER" id="PTHR11735:SF11">
    <property type="entry name" value="TRNA THREONYLCARBAMOYLADENOSINE BIOSYNTHESIS PROTEIN TSAB"/>
    <property type="match status" value="1"/>
</dbReference>
<dbReference type="GO" id="GO:0002949">
    <property type="term" value="P:tRNA threonylcarbamoyladenosine modification"/>
    <property type="evidence" value="ECO:0007669"/>
    <property type="project" value="InterPro"/>
</dbReference>
<dbReference type="CDD" id="cd24032">
    <property type="entry name" value="ASKHA_NBD_TsaB"/>
    <property type="match status" value="1"/>
</dbReference>
<keyword evidence="8" id="KW-0808">Transferase</keyword>
<dbReference type="PANTHER" id="PTHR11735">
    <property type="entry name" value="TRNA N6-ADENOSINE THREONYLCARBAMOYLTRANSFERASE"/>
    <property type="match status" value="1"/>
</dbReference>
<evidence type="ECO:0000256" key="4">
    <source>
        <dbReference type="ARBA" id="ARBA00022490"/>
    </source>
</evidence>
<evidence type="ECO:0000313" key="8">
    <source>
        <dbReference type="EMBL" id="RAU17802.1"/>
    </source>
</evidence>
<organism evidence="8 9">
    <name type="scientific">Nitrincola tibetensis</name>
    <dbReference type="NCBI Taxonomy" id="2219697"/>
    <lineage>
        <taxon>Bacteria</taxon>
        <taxon>Pseudomonadati</taxon>
        <taxon>Pseudomonadota</taxon>
        <taxon>Gammaproteobacteria</taxon>
        <taxon>Oceanospirillales</taxon>
        <taxon>Oceanospirillaceae</taxon>
        <taxon>Nitrincola</taxon>
    </lineage>
</organism>
<dbReference type="Pfam" id="PF00814">
    <property type="entry name" value="TsaD"/>
    <property type="match status" value="1"/>
</dbReference>
<dbReference type="InterPro" id="IPR000905">
    <property type="entry name" value="Gcp-like_dom"/>
</dbReference>
<dbReference type="Proteomes" id="UP000250744">
    <property type="component" value="Unassembled WGS sequence"/>
</dbReference>
<comment type="similarity">
    <text evidence="2">Belongs to the KAE1 / TsaD family. TsaB subfamily.</text>
</comment>
<keyword evidence="4" id="KW-0963">Cytoplasm</keyword>
<evidence type="ECO:0000259" key="7">
    <source>
        <dbReference type="Pfam" id="PF00814"/>
    </source>
</evidence>
<evidence type="ECO:0000256" key="3">
    <source>
        <dbReference type="ARBA" id="ARBA00019012"/>
    </source>
</evidence>
<sequence>MSRILALDTSTDACSVALLNGDELTQDFRIEPRRHTHLLLPMVQSLLASSSLRLEDLDAIAFGRGPGSFAGIRIATGVAQGLGLAADLPLIPVSTLAAMAITAQPGAQGLPILTALDARMNEVYWALIRFDESGMVYEVEERVSSPRDVSVPSSITQVYGVGSGWVYAREMESLSSTKVSLDQSESIYPTAASMLTIAKDLLLKGQVCLADEVRPVYLRDDVAWKKKDQQ</sequence>
<dbReference type="GO" id="GO:0005829">
    <property type="term" value="C:cytosol"/>
    <property type="evidence" value="ECO:0007669"/>
    <property type="project" value="TreeGrafter"/>
</dbReference>
<dbReference type="GO" id="GO:0016740">
    <property type="term" value="F:transferase activity"/>
    <property type="evidence" value="ECO:0007669"/>
    <property type="project" value="UniProtKB-KW"/>
</dbReference>
<keyword evidence="9" id="KW-1185">Reference proteome</keyword>
<dbReference type="EMBL" id="QKRX01000007">
    <property type="protein sequence ID" value="RAU17802.1"/>
    <property type="molecule type" value="Genomic_DNA"/>
</dbReference>
<dbReference type="InterPro" id="IPR043129">
    <property type="entry name" value="ATPase_NBD"/>
</dbReference>
<evidence type="ECO:0000256" key="2">
    <source>
        <dbReference type="ARBA" id="ARBA00010493"/>
    </source>
</evidence>
<accession>A0A364NL60</accession>
<dbReference type="AlphaFoldDB" id="A0A364NL60"/>
<protein>
    <recommendedName>
        <fullName evidence="3">tRNA threonylcarbamoyladenosine biosynthesis protein TsaB</fullName>
    </recommendedName>
    <alternativeName>
        <fullName evidence="6">t(6)A37 threonylcarbamoyladenosine biosynthesis protein TsaB</fullName>
    </alternativeName>
</protein>
<comment type="caution">
    <text evidence="8">The sequence shown here is derived from an EMBL/GenBank/DDBJ whole genome shotgun (WGS) entry which is preliminary data.</text>
</comment>
<dbReference type="InterPro" id="IPR022496">
    <property type="entry name" value="T6A_TsaB"/>
</dbReference>
<gene>
    <name evidence="8" type="primary">tsaB</name>
    <name evidence="8" type="ORF">DN062_10530</name>
</gene>
<evidence type="ECO:0000256" key="1">
    <source>
        <dbReference type="ARBA" id="ARBA00004496"/>
    </source>
</evidence>
<dbReference type="Gene3D" id="3.30.420.40">
    <property type="match status" value="2"/>
</dbReference>
<dbReference type="OrthoDB" id="9809995at2"/>
<dbReference type="FunFam" id="3.30.420.40:FF:000097">
    <property type="entry name" value="tRNA threonylcarbamoyladenosine biosynthesis protein TsaB"/>
    <property type="match status" value="1"/>
</dbReference>
<feature type="domain" description="Gcp-like" evidence="7">
    <location>
        <begin position="33"/>
        <end position="171"/>
    </location>
</feature>
<comment type="subcellular location">
    <subcellularLocation>
        <location evidence="1">Cytoplasm</location>
    </subcellularLocation>
</comment>
<dbReference type="NCBIfam" id="TIGR03725">
    <property type="entry name" value="T6A_YeaZ"/>
    <property type="match status" value="1"/>
</dbReference>
<keyword evidence="5" id="KW-0819">tRNA processing</keyword>
<dbReference type="SUPFAM" id="SSF53067">
    <property type="entry name" value="Actin-like ATPase domain"/>
    <property type="match status" value="2"/>
</dbReference>
<evidence type="ECO:0000256" key="5">
    <source>
        <dbReference type="ARBA" id="ARBA00022694"/>
    </source>
</evidence>
<proteinExistence type="inferred from homology"/>
<name>A0A364NL60_9GAMM</name>
<dbReference type="RefSeq" id="WP_112159294.1">
    <property type="nucleotide sequence ID" value="NZ_QKRX01000007.1"/>
</dbReference>
<reference evidence="8 9" key="1">
    <citation type="submission" date="2018-06" db="EMBL/GenBank/DDBJ databases">
        <title>Nitrincola tibetense sp. nov., isolated from Lake XuguoCo on Tibetan Plateau.</title>
        <authorList>
            <person name="Xing P."/>
        </authorList>
    </citation>
    <scope>NUCLEOTIDE SEQUENCE [LARGE SCALE GENOMIC DNA]</scope>
    <source>
        <strain evidence="9">xg18</strain>
    </source>
</reference>
<evidence type="ECO:0000313" key="9">
    <source>
        <dbReference type="Proteomes" id="UP000250744"/>
    </source>
</evidence>